<sequence>MKRNTKGRHNTLRNLLRQFIHRRHPMAHKHPRPRIHHRYRIASSAYRAHATCVIDPLTLISTAPKIPSYIVRRKPPSVVVLLASCIVTQMHLLRVNDWTIHIRTRRKEDRVTRARRHEGIYDNTSISPTRNCRIYFCISLIIRTTTDPSQPSPPPPPVVAAHHQISPNPLLA</sequence>
<evidence type="ECO:0000313" key="1">
    <source>
        <dbReference type="EMBL" id="KAF2490702.1"/>
    </source>
</evidence>
<reference evidence="1" key="1">
    <citation type="journal article" date="2020" name="Stud. Mycol.">
        <title>101 Dothideomycetes genomes: a test case for predicting lifestyles and emergence of pathogens.</title>
        <authorList>
            <person name="Haridas S."/>
            <person name="Albert R."/>
            <person name="Binder M."/>
            <person name="Bloem J."/>
            <person name="Labutti K."/>
            <person name="Salamov A."/>
            <person name="Andreopoulos B."/>
            <person name="Baker S."/>
            <person name="Barry K."/>
            <person name="Bills G."/>
            <person name="Bluhm B."/>
            <person name="Cannon C."/>
            <person name="Castanera R."/>
            <person name="Culley D."/>
            <person name="Daum C."/>
            <person name="Ezra D."/>
            <person name="Gonzalez J."/>
            <person name="Henrissat B."/>
            <person name="Kuo A."/>
            <person name="Liang C."/>
            <person name="Lipzen A."/>
            <person name="Lutzoni F."/>
            <person name="Magnuson J."/>
            <person name="Mondo S."/>
            <person name="Nolan M."/>
            <person name="Ohm R."/>
            <person name="Pangilinan J."/>
            <person name="Park H.-J."/>
            <person name="Ramirez L."/>
            <person name="Alfaro M."/>
            <person name="Sun H."/>
            <person name="Tritt A."/>
            <person name="Yoshinaga Y."/>
            <person name="Zwiers L.-H."/>
            <person name="Turgeon B."/>
            <person name="Goodwin S."/>
            <person name="Spatafora J."/>
            <person name="Crous P."/>
            <person name="Grigoriev I."/>
        </authorList>
    </citation>
    <scope>NUCLEOTIDE SEQUENCE</scope>
    <source>
        <strain evidence="1">CBS 269.34</strain>
    </source>
</reference>
<accession>A0A6A6QEJ9</accession>
<proteinExistence type="predicted"/>
<name>A0A6A6QEJ9_9PEZI</name>
<dbReference type="EMBL" id="MU004196">
    <property type="protein sequence ID" value="KAF2490702.1"/>
    <property type="molecule type" value="Genomic_DNA"/>
</dbReference>
<gene>
    <name evidence="1" type="ORF">BU16DRAFT_132116</name>
</gene>
<evidence type="ECO:0000313" key="2">
    <source>
        <dbReference type="Proteomes" id="UP000799750"/>
    </source>
</evidence>
<dbReference type="Proteomes" id="UP000799750">
    <property type="component" value="Unassembled WGS sequence"/>
</dbReference>
<protein>
    <submittedName>
        <fullName evidence="1">Uncharacterized protein</fullName>
    </submittedName>
</protein>
<dbReference type="AlphaFoldDB" id="A0A6A6QEJ9"/>
<keyword evidence="2" id="KW-1185">Reference proteome</keyword>
<organism evidence="1 2">
    <name type="scientific">Lophium mytilinum</name>
    <dbReference type="NCBI Taxonomy" id="390894"/>
    <lineage>
        <taxon>Eukaryota</taxon>
        <taxon>Fungi</taxon>
        <taxon>Dikarya</taxon>
        <taxon>Ascomycota</taxon>
        <taxon>Pezizomycotina</taxon>
        <taxon>Dothideomycetes</taxon>
        <taxon>Pleosporomycetidae</taxon>
        <taxon>Mytilinidiales</taxon>
        <taxon>Mytilinidiaceae</taxon>
        <taxon>Lophium</taxon>
    </lineage>
</organism>